<dbReference type="InterPro" id="IPR035897">
    <property type="entry name" value="Toll_tir_struct_dom_sf"/>
</dbReference>
<name>A0A2C9LLZ2_BIOGL</name>
<dbReference type="Gene3D" id="3.40.50.10140">
    <property type="entry name" value="Toll/interleukin-1 receptor homology (TIR) domain"/>
    <property type="match status" value="1"/>
</dbReference>
<dbReference type="PROSITE" id="PS50104">
    <property type="entry name" value="TIR"/>
    <property type="match status" value="1"/>
</dbReference>
<sequence length="164" mass="18754">MQEQVKSTLELHWPTASNKFFFYSLKLFSSIQKHPSVFISYSWSNSKHAQERGTVCPPGAIGWGDPRQVKQELEKRNISCWLDCDQPAAGKGLFKNITEGIRNSKVLVAFVSDEYAKSDNCMMELRFGVLTLELPTIIVVVGTGREWKESEVNIIHRNVHYIYT</sequence>
<dbReference type="VEuPathDB" id="VectorBase:BGLAX_042864"/>
<dbReference type="SUPFAM" id="SSF52200">
    <property type="entry name" value="Toll/Interleukin receptor TIR domain"/>
    <property type="match status" value="1"/>
</dbReference>
<evidence type="ECO:0000313" key="3">
    <source>
        <dbReference type="Proteomes" id="UP000076420"/>
    </source>
</evidence>
<gene>
    <name evidence="2" type="primary">106067287</name>
</gene>
<dbReference type="STRING" id="6526.A0A2C9LLZ2"/>
<dbReference type="AlphaFoldDB" id="A0A2C9LLZ2"/>
<feature type="domain" description="TIR" evidence="1">
    <location>
        <begin position="33"/>
        <end position="164"/>
    </location>
</feature>
<dbReference type="GO" id="GO:0007165">
    <property type="term" value="P:signal transduction"/>
    <property type="evidence" value="ECO:0007669"/>
    <property type="project" value="InterPro"/>
</dbReference>
<dbReference type="InterPro" id="IPR000157">
    <property type="entry name" value="TIR_dom"/>
</dbReference>
<accession>A0A2C9LLZ2</accession>
<dbReference type="PANTHER" id="PTHR47508:SF1">
    <property type="entry name" value="NON-SPECIFIC SERINE_THREONINE PROTEIN KINASE"/>
    <property type="match status" value="1"/>
</dbReference>
<dbReference type="KEGG" id="bgt:106067287"/>
<protein>
    <recommendedName>
        <fullName evidence="1">TIR domain-containing protein</fullName>
    </recommendedName>
</protein>
<dbReference type="Proteomes" id="UP000076420">
    <property type="component" value="Unassembled WGS sequence"/>
</dbReference>
<dbReference type="VEuPathDB" id="VectorBase:BGLB032563"/>
<proteinExistence type="predicted"/>
<dbReference type="Pfam" id="PF13676">
    <property type="entry name" value="TIR_2"/>
    <property type="match status" value="1"/>
</dbReference>
<evidence type="ECO:0000259" key="1">
    <source>
        <dbReference type="PROSITE" id="PS50104"/>
    </source>
</evidence>
<dbReference type="PANTHER" id="PTHR47508">
    <property type="entry name" value="SAM DOMAIN-CONTAINING PROTEIN-RELATED"/>
    <property type="match status" value="1"/>
</dbReference>
<dbReference type="EnsemblMetazoa" id="BGLB032563-RA">
    <property type="protein sequence ID" value="BGLB032563-PA"/>
    <property type="gene ID" value="BGLB032563"/>
</dbReference>
<organism evidence="2 3">
    <name type="scientific">Biomphalaria glabrata</name>
    <name type="common">Bloodfluke planorb</name>
    <name type="synonym">Freshwater snail</name>
    <dbReference type="NCBI Taxonomy" id="6526"/>
    <lineage>
        <taxon>Eukaryota</taxon>
        <taxon>Metazoa</taxon>
        <taxon>Spiralia</taxon>
        <taxon>Lophotrochozoa</taxon>
        <taxon>Mollusca</taxon>
        <taxon>Gastropoda</taxon>
        <taxon>Heterobranchia</taxon>
        <taxon>Euthyneura</taxon>
        <taxon>Panpulmonata</taxon>
        <taxon>Hygrophila</taxon>
        <taxon>Lymnaeoidea</taxon>
        <taxon>Planorbidae</taxon>
        <taxon>Biomphalaria</taxon>
    </lineage>
</organism>
<reference evidence="2" key="1">
    <citation type="submission" date="2020-05" db="UniProtKB">
        <authorList>
            <consortium name="EnsemblMetazoa"/>
        </authorList>
    </citation>
    <scope>IDENTIFICATION</scope>
    <source>
        <strain evidence="2">BB02</strain>
    </source>
</reference>
<evidence type="ECO:0000313" key="2">
    <source>
        <dbReference type="EnsemblMetazoa" id="BGLB032563-PA"/>
    </source>
</evidence>